<comment type="caution">
    <text evidence="4">The sequence shown here is derived from an EMBL/GenBank/DDBJ whole genome shotgun (WGS) entry which is preliminary data.</text>
</comment>
<feature type="coiled-coil region" evidence="1">
    <location>
        <begin position="1644"/>
        <end position="1671"/>
    </location>
</feature>
<sequence length="1893" mass="198486">MASDLNTEIKIGADASGVEAGVGKAKRSLRELGESAKAAGDSVAASGDKAGKSLASMGDGGEVASRKIQRDTASMQGSLQRYISTLEAGSKDSRKYWETMADFKGVDKNALRPLLDQLDSYKAKTVAATEATATWTSSLTQIGSGVAGVTAVAVAAGLAGKAMFDASANAERLRTMLDFSTGGKSAKEIEYLRGVTYRLGLEFSSTAKAYGQFQAAAKGTALEGDKARAVFESVAKASAVMGLSAEDTSGVLLALQQMISKGTVQAEELRGQLGERLPGAFQVAASAMGVTTAELGKMLEQGQVVADDFLPKFGKALEKNLGGAAEKAADRLDAAVNRFETSWTRLKQAGGDSGISKAFSDGLNSGAGSLEAIAVAMERARINGDGFFGQMFAGASTMRKLMDATDRATVNMYDNAAATKKAEAELARLQARGDDTSKNIYIQSSYFQVQEYVKALKAAKAEQDKLMGASAVDPNMNDGVTASGRAREQYNTQRAKDLEAANAFRLKQSGVPDGYLKDMAELIRLNQAGVLVGNEYTEALKHQQEELLKKTGVTKAANAGLKQEQGAYEGLMASIRAKIAEDQLELKGGVALTESQRMRIKLDEDLATGRLKLNATHEKAVRLALDELAVSEASVTASKTLTKGNLEAAQAREKYLASLSAGLDKLKADTLAQQEQNDRLGLSKLAIASLDAAKLEMLATDVELQAIKAMDKNLDEQAYTALKQQAEAYRELAKLKRDGAVKQDMLDTAKATADEWKRTAESIERTITDSLMRGFESGKGFAANLRDTIVNMFKTLVLRPIISAVVNPVAATITGAMGFSSAANAAGAVSSGANLLSGGGAGMYTSGAAGLYSTGAQVYSMGLESLGNGMMSLGNWAASNASALQTFGNGLGYASAAISAFKGNWGAAAGAAIGTYLGGPIGATLGNFLGGLIDSAFAGESRSGGQYGVAYGGQVTNNRRGETYQYVGQQFNRDNSTGQRVTNGQSYLMEADGLGATADAVINKAVAGAAETIDKTLAALGSKFQTTGYWAGLETSGKGRGGVFAGGSLTGGVGFGESGKGDNTAGTLYEKWSTQSPDAATAMANFTLDLKQSVVQALQAATDIPTTIKTMLTDDAGKLLEVESMTAEQVDALLKSIDNQILAVQTLQQVADMLPLQNLKKLSFDASSELIKLAGGLDTLTSQAQSYYQNFYSASEQTDNTLGNIKTSLKSVGLELPTTRDGFRALVEAQDLNTESGRKAYAALMAVSAAFASVTPAAEGAAKRTASDISSERTNLQDQLDQLTMSNTDLLKKQREALDESNRAIFDQIQAEKKAQSVKAERTGLQDQLDQLTLTNAQLLEKQRAALDESNRAIFDQIQAEKKAASIKAERTGLQDQLDQLTLTNAELLAKQRAALDESNRAIFDQIQAEKKAAEVKSQRATLQDEYDQLTMTSAQLLDKQRNALDESNRALFDQVQAQKKATAVASERASLQTQLDQALGNTAALRAAELAKLDESNRALQERIWAIADARAAADAAYSALEASINKQRTALQQTASIAQEAVSTIGSIYETLKSNVADLYNSVASTQGQGKAQALAFIDQALAGARATGSLPEGQALTDAIAAARNGLSDSNTFASAFEQQRAQLILAGKLADLQTIAGVQKSVAQQQLDAANDQLSKLDDTLAYWKQQLDISNGTYKATLSVADAIKDLSAAILKVNAATGTGTASASGGGAGSTSGGSSSGFSAGPGSGSAPTALTGEEANLASIRGYFLSTYDLSNRAGSLAKIAQTAKEYNVTQARLAKAVGWNEDEMQRLFASAGIPAFAVGTNYVPSDMLAMIHQGEAIVPKAYNPAANGVLQSDGQVAQLLTALIAEVQELRASSSRTANAVEGNQSTPLIVEVVNTVSVKGTV</sequence>
<dbReference type="RefSeq" id="WP_273925909.1">
    <property type="nucleotide sequence ID" value="NZ_JAQSIO010000002.1"/>
</dbReference>
<keyword evidence="1" id="KW-0175">Coiled coil</keyword>
<dbReference type="InterPro" id="IPR013491">
    <property type="entry name" value="Tape_meas_N"/>
</dbReference>
<evidence type="ECO:0000259" key="3">
    <source>
        <dbReference type="Pfam" id="PF20155"/>
    </source>
</evidence>
<evidence type="ECO:0000313" key="4">
    <source>
        <dbReference type="EMBL" id="MDD0814289.1"/>
    </source>
</evidence>
<feature type="coiled-coil region" evidence="1">
    <location>
        <begin position="1273"/>
        <end position="1440"/>
    </location>
</feature>
<dbReference type="PANTHER" id="PTHR23159:SF31">
    <property type="entry name" value="CENTROSOME-ASSOCIATED PROTEIN CEP250 ISOFORM X1"/>
    <property type="match status" value="1"/>
</dbReference>
<proteinExistence type="predicted"/>
<dbReference type="NCBIfam" id="TIGR02675">
    <property type="entry name" value="tape_meas_nterm"/>
    <property type="match status" value="1"/>
</dbReference>
<feature type="compositionally biased region" description="Gly residues" evidence="2">
    <location>
        <begin position="1711"/>
        <end position="1732"/>
    </location>
</feature>
<feature type="region of interest" description="Disordered" evidence="2">
    <location>
        <begin position="1705"/>
        <end position="1739"/>
    </location>
</feature>
<feature type="region of interest" description="Disordered" evidence="2">
    <location>
        <begin position="36"/>
        <end position="63"/>
    </location>
</feature>
<dbReference type="Pfam" id="PF20155">
    <property type="entry name" value="TMP_3"/>
    <property type="match status" value="1"/>
</dbReference>
<dbReference type="EMBL" id="JAQSIO010000002">
    <property type="protein sequence ID" value="MDD0814289.1"/>
    <property type="molecule type" value="Genomic_DNA"/>
</dbReference>
<feature type="domain" description="Tape measure protein N-terminal" evidence="3">
    <location>
        <begin position="163"/>
        <end position="347"/>
    </location>
</feature>
<dbReference type="Proteomes" id="UP001528672">
    <property type="component" value="Unassembled WGS sequence"/>
</dbReference>
<evidence type="ECO:0000256" key="2">
    <source>
        <dbReference type="SAM" id="MobiDB-lite"/>
    </source>
</evidence>
<protein>
    <submittedName>
        <fullName evidence="4">Tape measure protein</fullName>
    </submittedName>
</protein>
<dbReference type="PANTHER" id="PTHR23159">
    <property type="entry name" value="CENTROSOMAL PROTEIN 2"/>
    <property type="match status" value="1"/>
</dbReference>
<evidence type="ECO:0000256" key="1">
    <source>
        <dbReference type="SAM" id="Coils"/>
    </source>
</evidence>
<gene>
    <name evidence="4" type="ORF">PSQ39_06565</name>
</gene>
<accession>A0ABT5MEI8</accession>
<keyword evidence="5" id="KW-1185">Reference proteome</keyword>
<name>A0ABT5MEI8_9BURK</name>
<evidence type="ECO:0000313" key="5">
    <source>
        <dbReference type="Proteomes" id="UP001528672"/>
    </source>
</evidence>
<organism evidence="4 5">
    <name type="scientific">Curvibacter microcysteis</name>
    <dbReference type="NCBI Taxonomy" id="3026419"/>
    <lineage>
        <taxon>Bacteria</taxon>
        <taxon>Pseudomonadati</taxon>
        <taxon>Pseudomonadota</taxon>
        <taxon>Betaproteobacteria</taxon>
        <taxon>Burkholderiales</taxon>
        <taxon>Comamonadaceae</taxon>
        <taxon>Curvibacter</taxon>
    </lineage>
</organism>
<reference evidence="4 5" key="1">
    <citation type="submission" date="2023-02" db="EMBL/GenBank/DDBJ databases">
        <title>Bacterial whole genome sequence for Curvibacter sp. HBC28.</title>
        <authorList>
            <person name="Le V."/>
            <person name="Ko S.-R."/>
            <person name="Ahn C.-Y."/>
            <person name="Oh H.-M."/>
        </authorList>
    </citation>
    <scope>NUCLEOTIDE SEQUENCE [LARGE SCALE GENOMIC DNA]</scope>
    <source>
        <strain evidence="4 5">HBC28</strain>
    </source>
</reference>